<evidence type="ECO:0000313" key="14">
    <source>
        <dbReference type="EMBL" id="CAH1247144.1"/>
    </source>
</evidence>
<protein>
    <submittedName>
        <fullName evidence="14">PTPN13 protein</fullName>
    </submittedName>
</protein>
<dbReference type="CDD" id="cd17101">
    <property type="entry name" value="FERM_F1_PTPN13_like"/>
    <property type="match status" value="1"/>
</dbReference>
<gene>
    <name evidence="14" type="primary">PTPN13</name>
    <name evidence="14" type="ORF">BLAG_LOCUS8915</name>
</gene>
<dbReference type="InterPro" id="IPR019749">
    <property type="entry name" value="Band_41_domain"/>
</dbReference>
<dbReference type="PROSITE" id="PS50057">
    <property type="entry name" value="FERM_3"/>
    <property type="match status" value="1"/>
</dbReference>
<feature type="compositionally biased region" description="Polar residues" evidence="8">
    <location>
        <begin position="1354"/>
        <end position="1372"/>
    </location>
</feature>
<feature type="compositionally biased region" description="Pro residues" evidence="8">
    <location>
        <begin position="2405"/>
        <end position="2432"/>
    </location>
</feature>
<dbReference type="SMART" id="SM01196">
    <property type="entry name" value="FERM_C"/>
    <property type="match status" value="1"/>
</dbReference>
<evidence type="ECO:0000259" key="12">
    <source>
        <dbReference type="PROSITE" id="PS50106"/>
    </source>
</evidence>
<dbReference type="SUPFAM" id="SSF50729">
    <property type="entry name" value="PH domain-like"/>
    <property type="match status" value="1"/>
</dbReference>
<dbReference type="GO" id="GO:0005634">
    <property type="term" value="C:nucleus"/>
    <property type="evidence" value="ECO:0007669"/>
    <property type="project" value="UniProtKB-SubCell"/>
</dbReference>
<evidence type="ECO:0000256" key="1">
    <source>
        <dbReference type="ARBA" id="ARBA00004123"/>
    </source>
</evidence>
<dbReference type="CDD" id="cd14473">
    <property type="entry name" value="FERM_B-lobe"/>
    <property type="match status" value="1"/>
</dbReference>
<evidence type="ECO:0000259" key="13">
    <source>
        <dbReference type="PROSITE" id="PS51377"/>
    </source>
</evidence>
<feature type="compositionally biased region" description="Basic residues" evidence="8">
    <location>
        <begin position="235"/>
        <end position="248"/>
    </location>
</feature>
<feature type="domain" description="PDZ" evidence="12">
    <location>
        <begin position="1939"/>
        <end position="2023"/>
    </location>
</feature>
<feature type="region of interest" description="Disordered" evidence="8">
    <location>
        <begin position="548"/>
        <end position="575"/>
    </location>
</feature>
<dbReference type="PROSITE" id="PS50055">
    <property type="entry name" value="TYR_PHOSPHATASE_PTP"/>
    <property type="match status" value="1"/>
</dbReference>
<dbReference type="SMART" id="SM00228">
    <property type="entry name" value="PDZ"/>
    <property type="match status" value="6"/>
</dbReference>
<dbReference type="Pfam" id="PF00373">
    <property type="entry name" value="FERM_M"/>
    <property type="match status" value="1"/>
</dbReference>
<feature type="compositionally biased region" description="Basic and acidic residues" evidence="8">
    <location>
        <begin position="2235"/>
        <end position="2269"/>
    </location>
</feature>
<accession>A0A8J9Z540</accession>
<reference evidence="14" key="1">
    <citation type="submission" date="2022-01" db="EMBL/GenBank/DDBJ databases">
        <authorList>
            <person name="Braso-Vives M."/>
        </authorList>
    </citation>
    <scope>NUCLEOTIDE SEQUENCE</scope>
</reference>
<feature type="compositionally biased region" description="Basic residues" evidence="8">
    <location>
        <begin position="376"/>
        <end position="385"/>
    </location>
</feature>
<feature type="domain" description="PDZ" evidence="12">
    <location>
        <begin position="1187"/>
        <end position="1273"/>
    </location>
</feature>
<dbReference type="Gene3D" id="1.10.510.10">
    <property type="entry name" value="Transferase(Phosphotransferase) domain 1"/>
    <property type="match status" value="1"/>
</dbReference>
<dbReference type="Gene3D" id="3.10.20.90">
    <property type="entry name" value="Phosphatidylinositol 3-kinase Catalytic Subunit, Chain A, domain 1"/>
    <property type="match status" value="1"/>
</dbReference>
<feature type="region of interest" description="Disordered" evidence="8">
    <location>
        <begin position="2020"/>
        <end position="2135"/>
    </location>
</feature>
<feature type="compositionally biased region" description="Polar residues" evidence="8">
    <location>
        <begin position="1281"/>
        <end position="1290"/>
    </location>
</feature>
<feature type="compositionally biased region" description="Basic and acidic residues" evidence="8">
    <location>
        <begin position="196"/>
        <end position="205"/>
    </location>
</feature>
<dbReference type="Pfam" id="PF09379">
    <property type="entry name" value="FERM_N"/>
    <property type="match status" value="1"/>
</dbReference>
<dbReference type="InterPro" id="IPR011019">
    <property type="entry name" value="KIND_dom"/>
</dbReference>
<feature type="compositionally biased region" description="Low complexity" evidence="8">
    <location>
        <begin position="2224"/>
        <end position="2234"/>
    </location>
</feature>
<feature type="compositionally biased region" description="Basic and acidic residues" evidence="8">
    <location>
        <begin position="259"/>
        <end position="284"/>
    </location>
</feature>
<dbReference type="Gene3D" id="1.20.80.10">
    <property type="match status" value="1"/>
</dbReference>
<dbReference type="Gene3D" id="2.30.42.10">
    <property type="match status" value="6"/>
</dbReference>
<name>A0A8J9Z540_BRALA</name>
<dbReference type="SUPFAM" id="SSF54236">
    <property type="entry name" value="Ubiquitin-like"/>
    <property type="match status" value="1"/>
</dbReference>
<dbReference type="InterPro" id="IPR019748">
    <property type="entry name" value="FERM_central"/>
</dbReference>
<feature type="compositionally biased region" description="Basic and acidic residues" evidence="8">
    <location>
        <begin position="391"/>
        <end position="400"/>
    </location>
</feature>
<dbReference type="SMART" id="SM00404">
    <property type="entry name" value="PTPc_motif"/>
    <property type="match status" value="1"/>
</dbReference>
<dbReference type="EMBL" id="OV696700">
    <property type="protein sequence ID" value="CAH1247152.1"/>
    <property type="molecule type" value="Genomic_DNA"/>
</dbReference>
<feature type="compositionally biased region" description="Low complexity" evidence="8">
    <location>
        <begin position="1817"/>
        <end position="1831"/>
    </location>
</feature>
<feature type="compositionally biased region" description="Low complexity" evidence="8">
    <location>
        <begin position="311"/>
        <end position="322"/>
    </location>
</feature>
<feature type="domain" description="KIND" evidence="13">
    <location>
        <begin position="9"/>
        <end position="196"/>
    </location>
</feature>
<evidence type="ECO:0000256" key="7">
    <source>
        <dbReference type="ARBA" id="ARBA00023242"/>
    </source>
</evidence>
<feature type="region of interest" description="Disordered" evidence="8">
    <location>
        <begin position="1272"/>
        <end position="1462"/>
    </location>
</feature>
<dbReference type="SMART" id="SM00750">
    <property type="entry name" value="KIND"/>
    <property type="match status" value="1"/>
</dbReference>
<feature type="region of interest" description="Disordered" evidence="8">
    <location>
        <begin position="193"/>
        <end position="436"/>
    </location>
</feature>
<feature type="region of interest" description="Disordered" evidence="8">
    <location>
        <begin position="1573"/>
        <end position="1658"/>
    </location>
</feature>
<feature type="compositionally biased region" description="Polar residues" evidence="8">
    <location>
        <begin position="2381"/>
        <end position="2391"/>
    </location>
</feature>
<feature type="domain" description="Tyrosine-protein phosphatase" evidence="9">
    <location>
        <begin position="2538"/>
        <end position="2792"/>
    </location>
</feature>
<keyword evidence="15" id="KW-1185">Reference proteome</keyword>
<keyword evidence="5" id="KW-0677">Repeat</keyword>
<dbReference type="GO" id="GO:0005856">
    <property type="term" value="C:cytoskeleton"/>
    <property type="evidence" value="ECO:0007669"/>
    <property type="project" value="UniProtKB-SubCell"/>
</dbReference>
<dbReference type="InterPro" id="IPR036034">
    <property type="entry name" value="PDZ_sf"/>
</dbReference>
<dbReference type="SUPFAM" id="SSF52799">
    <property type="entry name" value="(Phosphotyrosine protein) phosphatases II"/>
    <property type="match status" value="1"/>
</dbReference>
<feature type="domain" description="PDZ" evidence="12">
    <location>
        <begin position="1492"/>
        <end position="1577"/>
    </location>
</feature>
<feature type="compositionally biased region" description="Basic and acidic residues" evidence="8">
    <location>
        <begin position="2111"/>
        <end position="2124"/>
    </location>
</feature>
<organism evidence="14 15">
    <name type="scientific">Branchiostoma lanceolatum</name>
    <name type="common">Common lancelet</name>
    <name type="synonym">Amphioxus lanceolatum</name>
    <dbReference type="NCBI Taxonomy" id="7740"/>
    <lineage>
        <taxon>Eukaryota</taxon>
        <taxon>Metazoa</taxon>
        <taxon>Chordata</taxon>
        <taxon>Cephalochordata</taxon>
        <taxon>Leptocardii</taxon>
        <taxon>Amphioxiformes</taxon>
        <taxon>Branchiostomatidae</taxon>
        <taxon>Branchiostoma</taxon>
    </lineage>
</organism>
<feature type="region of interest" description="Disordered" evidence="8">
    <location>
        <begin position="2223"/>
        <end position="2495"/>
    </location>
</feature>
<dbReference type="Pfam" id="PF00102">
    <property type="entry name" value="Y_phosphatase"/>
    <property type="match status" value="1"/>
</dbReference>
<dbReference type="InterPro" id="IPR016130">
    <property type="entry name" value="Tyr_Pase_AS"/>
</dbReference>
<feature type="compositionally biased region" description="Polar residues" evidence="8">
    <location>
        <begin position="1052"/>
        <end position="1070"/>
    </location>
</feature>
<dbReference type="PROSITE" id="PS00383">
    <property type="entry name" value="TYR_PHOSPHATASE_1"/>
    <property type="match status" value="1"/>
</dbReference>
<keyword evidence="6" id="KW-0206">Cytoskeleton</keyword>
<dbReference type="Gene3D" id="2.30.29.30">
    <property type="entry name" value="Pleckstrin-homology domain (PH domain)/Phosphotyrosine-binding domain (PTB)"/>
    <property type="match status" value="1"/>
</dbReference>
<feature type="region of interest" description="Disordered" evidence="8">
    <location>
        <begin position="485"/>
        <end position="509"/>
    </location>
</feature>
<dbReference type="SMART" id="SM00194">
    <property type="entry name" value="PTPc"/>
    <property type="match status" value="1"/>
</dbReference>
<evidence type="ECO:0000259" key="11">
    <source>
        <dbReference type="PROSITE" id="PS50057"/>
    </source>
</evidence>
<dbReference type="InterPro" id="IPR035963">
    <property type="entry name" value="FERM_2"/>
</dbReference>
<feature type="domain" description="Tyrosine specific protein phosphatases" evidence="10">
    <location>
        <begin position="2714"/>
        <end position="2783"/>
    </location>
</feature>
<dbReference type="InterPro" id="IPR029071">
    <property type="entry name" value="Ubiquitin-like_domsf"/>
</dbReference>
<feature type="compositionally biased region" description="Basic and acidic residues" evidence="8">
    <location>
        <begin position="1085"/>
        <end position="1104"/>
    </location>
</feature>
<dbReference type="PANTHER" id="PTHR46900:SF2">
    <property type="entry name" value="TYROSINE-PROTEIN PHOSPHATASE NON-RECEPTOR TYPE 13"/>
    <property type="match status" value="1"/>
</dbReference>
<dbReference type="Gene3D" id="3.90.190.10">
    <property type="entry name" value="Protein tyrosine phosphatase superfamily"/>
    <property type="match status" value="1"/>
</dbReference>
<dbReference type="InterPro" id="IPR011993">
    <property type="entry name" value="PH-like_dom_sf"/>
</dbReference>
<dbReference type="InterPro" id="IPR000242">
    <property type="entry name" value="PTP_cat"/>
</dbReference>
<feature type="domain" description="FERM" evidence="11">
    <location>
        <begin position="582"/>
        <end position="888"/>
    </location>
</feature>
<proteinExistence type="inferred from homology"/>
<dbReference type="InterPro" id="IPR014352">
    <property type="entry name" value="FERM/acyl-CoA-bd_prot_sf"/>
</dbReference>
<dbReference type="CDD" id="cd14538">
    <property type="entry name" value="PTPc-N20_13"/>
    <property type="match status" value="1"/>
</dbReference>
<evidence type="ECO:0000256" key="4">
    <source>
        <dbReference type="ARBA" id="ARBA00022490"/>
    </source>
</evidence>
<dbReference type="Pfam" id="PF09380">
    <property type="entry name" value="FERM_C"/>
    <property type="match status" value="1"/>
</dbReference>
<dbReference type="PROSITE" id="PS50056">
    <property type="entry name" value="TYR_PHOSPHATASE_2"/>
    <property type="match status" value="1"/>
</dbReference>
<dbReference type="CDD" id="cd23060">
    <property type="entry name" value="PDZ5_DrPTPN13-like"/>
    <property type="match status" value="1"/>
</dbReference>
<feature type="compositionally biased region" description="Basic and acidic residues" evidence="8">
    <location>
        <begin position="1453"/>
        <end position="1462"/>
    </location>
</feature>
<dbReference type="PROSITE" id="PS51377">
    <property type="entry name" value="KIND"/>
    <property type="match status" value="1"/>
</dbReference>
<feature type="region of interest" description="Disordered" evidence="8">
    <location>
        <begin position="931"/>
        <end position="1114"/>
    </location>
</feature>
<dbReference type="InterPro" id="IPR001478">
    <property type="entry name" value="PDZ"/>
</dbReference>
<comment type="subcellular location">
    <subcellularLocation>
        <location evidence="2">Cytoplasm</location>
        <location evidence="2">Cytoskeleton</location>
    </subcellularLocation>
    <subcellularLocation>
        <location evidence="1">Nucleus</location>
    </subcellularLocation>
</comment>
<evidence type="ECO:0000259" key="9">
    <source>
        <dbReference type="PROSITE" id="PS50055"/>
    </source>
</evidence>
<dbReference type="PROSITE" id="PS50106">
    <property type="entry name" value="PDZ"/>
    <property type="match status" value="6"/>
</dbReference>
<feature type="compositionally biased region" description="Low complexity" evidence="8">
    <location>
        <begin position="453"/>
        <end position="462"/>
    </location>
</feature>
<feature type="compositionally biased region" description="Polar residues" evidence="8">
    <location>
        <begin position="2052"/>
        <end position="2063"/>
    </location>
</feature>
<dbReference type="InterPro" id="IPR000299">
    <property type="entry name" value="FERM_domain"/>
</dbReference>
<dbReference type="SUPFAM" id="SSF47031">
    <property type="entry name" value="Second domain of FERM"/>
    <property type="match status" value="1"/>
</dbReference>
<feature type="region of interest" description="Disordered" evidence="8">
    <location>
        <begin position="451"/>
        <end position="473"/>
    </location>
</feature>
<evidence type="ECO:0000256" key="5">
    <source>
        <dbReference type="ARBA" id="ARBA00022737"/>
    </source>
</evidence>
<dbReference type="CDD" id="cd06696">
    <property type="entry name" value="PDZ4_PTPN13-like"/>
    <property type="match status" value="1"/>
</dbReference>
<dbReference type="GO" id="GO:0004725">
    <property type="term" value="F:protein tyrosine phosphatase activity"/>
    <property type="evidence" value="ECO:0007669"/>
    <property type="project" value="InterPro"/>
</dbReference>
<feature type="compositionally biased region" description="Basic and acidic residues" evidence="8">
    <location>
        <begin position="992"/>
        <end position="1024"/>
    </location>
</feature>
<feature type="compositionally biased region" description="Basic residues" evidence="8">
    <location>
        <begin position="214"/>
        <end position="224"/>
    </location>
</feature>
<dbReference type="InterPro" id="IPR000387">
    <property type="entry name" value="Tyr_Pase_dom"/>
</dbReference>
<dbReference type="OrthoDB" id="165498at2759"/>
<dbReference type="EMBL" id="OV696700">
    <property type="protein sequence ID" value="CAH1247144.1"/>
    <property type="molecule type" value="Genomic_DNA"/>
</dbReference>
<evidence type="ECO:0000259" key="10">
    <source>
        <dbReference type="PROSITE" id="PS50056"/>
    </source>
</evidence>
<evidence type="ECO:0000256" key="8">
    <source>
        <dbReference type="SAM" id="MobiDB-lite"/>
    </source>
</evidence>
<dbReference type="PRINTS" id="PR00935">
    <property type="entry name" value="BAND41"/>
</dbReference>
<evidence type="ECO:0000256" key="6">
    <source>
        <dbReference type="ARBA" id="ARBA00023212"/>
    </source>
</evidence>
<evidence type="ECO:0000256" key="2">
    <source>
        <dbReference type="ARBA" id="ARBA00004245"/>
    </source>
</evidence>
<dbReference type="InterPro" id="IPR018980">
    <property type="entry name" value="FERM_PH-like_C"/>
</dbReference>
<feature type="compositionally biased region" description="Acidic residues" evidence="8">
    <location>
        <begin position="2471"/>
        <end position="2483"/>
    </location>
</feature>
<dbReference type="Pfam" id="PF00595">
    <property type="entry name" value="PDZ"/>
    <property type="match status" value="6"/>
</dbReference>
<dbReference type="SMART" id="SM00295">
    <property type="entry name" value="B41"/>
    <property type="match status" value="1"/>
</dbReference>
<comment type="similarity">
    <text evidence="3">Belongs to the protein-tyrosine phosphatase family. Non-receptor class subfamily.</text>
</comment>
<keyword evidence="7" id="KW-0539">Nucleus</keyword>
<evidence type="ECO:0000313" key="15">
    <source>
        <dbReference type="Proteomes" id="UP000838412"/>
    </source>
</evidence>
<feature type="domain" description="PDZ" evidence="12">
    <location>
        <begin position="1843"/>
        <end position="1924"/>
    </location>
</feature>
<dbReference type="InterPro" id="IPR018979">
    <property type="entry name" value="FERM_N"/>
</dbReference>
<evidence type="ECO:0000256" key="3">
    <source>
        <dbReference type="ARBA" id="ARBA00009649"/>
    </source>
</evidence>
<dbReference type="Proteomes" id="UP000838412">
    <property type="component" value="Chromosome 15"/>
</dbReference>
<feature type="compositionally biased region" description="Basic and acidic residues" evidence="8">
    <location>
        <begin position="966"/>
        <end position="982"/>
    </location>
</feature>
<dbReference type="PRINTS" id="PR00700">
    <property type="entry name" value="PRTYPHPHTASE"/>
</dbReference>
<feature type="domain" description="PDZ" evidence="12">
    <location>
        <begin position="2143"/>
        <end position="2227"/>
    </location>
</feature>
<dbReference type="SUPFAM" id="SSF50156">
    <property type="entry name" value="PDZ domain-like"/>
    <property type="match status" value="6"/>
</dbReference>
<feature type="domain" description="PDZ" evidence="12">
    <location>
        <begin position="1668"/>
        <end position="1755"/>
    </location>
</feature>
<feature type="compositionally biased region" description="Low complexity" evidence="8">
    <location>
        <begin position="407"/>
        <end position="425"/>
    </location>
</feature>
<keyword evidence="4" id="KW-0963">Cytoplasm</keyword>
<dbReference type="PANTHER" id="PTHR46900">
    <property type="entry name" value="TYROSINE-PROTEIN PHOSPHATASE NON-RECEPTOR TYPE 13"/>
    <property type="match status" value="1"/>
</dbReference>
<feature type="region of interest" description="Disordered" evidence="8">
    <location>
        <begin position="1757"/>
        <end position="1839"/>
    </location>
</feature>
<dbReference type="CDD" id="cd06792">
    <property type="entry name" value="PDZ2-PTPN13_FRMPD2-like"/>
    <property type="match status" value="1"/>
</dbReference>
<dbReference type="InterPro" id="IPR003595">
    <property type="entry name" value="Tyr_Pase_cat"/>
</dbReference>
<dbReference type="InterPro" id="IPR029021">
    <property type="entry name" value="Prot-tyrosine_phosphatase-like"/>
</dbReference>
<dbReference type="EMBL" id="OV696700">
    <property type="protein sequence ID" value="CAH1247143.1"/>
    <property type="molecule type" value="Genomic_DNA"/>
</dbReference>
<feature type="compositionally biased region" description="Polar residues" evidence="8">
    <location>
        <begin position="1792"/>
        <end position="1816"/>
    </location>
</feature>
<sequence length="2797" mass="307733">MPVSVSLQVSLEEALQVRAGPLQEGEVWGVLCQSAEALQDLFLKGDRDLTDGPTFIITPQSLLLTPTGHVQFADSMETPGNDGNSYVAPEMFQPINTDLETAAEKMYVYSLGMTLYWGADFEHPKGRARLAAELEKVLLGMCEENSSRRMSLMQVLESCSSRHQKGRAVSAFSQVIQLAKLVLGSLPELDQLVEDEPTRPGDKGRPRSQVNSRSRSRSPIKTKLSRPGQSSTRHKDYRRNHSPSRYGRHSSPVTTRDLVAYRESLKPDRKSLQSFPRKVEEPRPRVQRPRSLIDLPTDRRSRRRVRDPERYSVLSSSSYESRNGVTRSHLTEPLTRPRATARRDNRTVPPSRALPAPPDDLSSEAAPDLQSDAYKRLKQRRRRLSAARPDAGGDRPDAVRDNVGYHSDGSFSEFSSDDSTSIPSDNTFTQGSYRPDLYPQYGSKVALRMGDDGSQAASHHSSGGNGYDQIRDIPENPRVMGRREQRMMGDVSSPPASEGGGARPPAEMDLSRDPLAEVPLERSTTQRKLKTFFGPEFVQMSSEPAISLEVPPSPAQRKANSKVPKWMKKPMAKGSKLPQGRRKVIVVMLNGQRLSLVCDVTTVAKQLFDMIVAQLGLVEHFFFGLAHLKDAELFFLDPDEKLAKVAPAGWKDEGKGRPGSEVKFTVFFRVKYYVENVSSLKHQLTRHQFYLQLRRDVLEERTHCPSDSAVSLAALALQAEFGDYSPDAHGHNYFLVEHYLPARVIDSLGVAPIRQDLPRMHSQHRGMMEPTAEMEFLLGAQKLPEYGVMFHKVYREKKYIPSNTVLVGINAKGVAIYELRNTVRVSQDKFAWRGTRKISFNRRKFVLESTPADNNSLNKLTFFTDSYKKGRYLLGMCTSQHKFHIRMRSRLNASHAFQQDYPLESISMNDSVSSATFDPMEASISYSIPEADDSVSYDPSQNGIPLDESITSDYDAIGPSYRPIKNRLDVPHRSRDQRRTNEREDDMQYEEVDFRPPSRPESSRSHDQRSDRSAGQRSHDRSGERSYSQRSDRSHDMSSNRSLDQSGDKSSSRSFNQSGSPLQEPSSNHQSPEDLYAKPWQQGRRQRDQPKRPVPYEEPHHYDDDRYDDIEEPAPPSLAAYHQQRLRGAEGVASPGVTRGNAYVVDASIRSMDQTMNMTVNDTMSDTLRERLQDLPSPEQAEREIIMVVLEKDPQYGIGITIVGGETRGKLDLGLFIKSVTPGGPAHRDGRLRPGDRIISVNGRSLEGVNHQGVVEIIKHSPTQVQFIVSQEKSYRDQHNRTPQPVQRPSATDDMEVSQPRRPANQAPHHGNHHMDRPVNQTLHHGNHNMDFDNIEISLDSPSTMQGYDGRPSGGQSSRSHSLLGSARSQGRSDGDDQSWITTPEASDDEDVLPDNAGAGGYQPSQFTGLSNPAFEDDDRRDSWTDVDMGAVAAQRSQHRNSTDGFTSPDIPQRSDDTASLHDEAGPYQATVEKRPSMRLTQNDLKPGDVFEVALRKTSSSLGLSVTGGVNTSVKYGGIYVKTLFPNGAADVDGRVRIGDRVLKVNGVSLTNVTHKQAVEAMRNSPQVTTLLIERGVPPGSGGDKSETSSTHQEEPEEFMPTSHDPEDEEDFSRSLSPDPMSVASTSMLSGTVLTPTPEEEEGEGGHTSPPDTPPPEYPFVTEDNTFTVNLNKSTTGLGLSIQGGKDAHPDPQFCIPRIKKLFPGQPAAESGRLEVGDVILKVNERELQCLKHSEIVALLRSSPPQVHLTLCRPEQGTLPEVSPASLPTSPTPDMLAQYGAPLSPTIEEDTQGTLGSSTADFPIHSLSSPGLQSPDQDNSQSLSSPTSPDPTDSEELQSGEIEVTLTKSSTGGLGFTVAGGAETGGCYVKGVVQDPAKSDGRLRPGDRLMMVNGQDVSDMSHSDAVSLLRSTPQTVTIRVYRRPESEQPAPLPPYTLPTVTLHRNTAGLLGLNLTGGVGSPQEAIYVGEIVPDLPADQDGSLQLGDKVHYIGDQSMLGLSSELAQAILEAAGPEVEIKATRNGRPVHQLEEDDDVVTPSSPATTPQPRPAMQSRTSVRSQGSDSEPERGMEAISSPAIPMSPLPLTDSSTENESPEHGPPSQLYTPEFDTDDRFPDDHYLDNHFPDTNTPLQSPKPPVSGVIRLELEKPSGGGLGFSLVGGEKGGSTGIFIKTITPGSVADKDGRMKVGDRLLQINGESLIGLSHSKAVAILRKSKGNVQLAVSRAPPSRPSSRFNEKQAEKMSETELLHHLVKRDSTPMLLKDEEGSKRATPVTDKAKQGPAETVAPKPAQKEESEAIKSLIDSVRPGAQRGSSTPTPPPRSFSLGLTGSWQTDEEDTGSDVDSAAFDLPDGSSPDPLLGAKYVPSSIGQVKTAKEKNDLQNSSLPTSSKLSRKAPPFLDPNHTPSPSPPQDSPPPLPTSPLPKDSPPPLPRSSLLPGSEGRPPPIPTSPLPDSDDDDDDVTSSKISWGSDDDLPMPSDTEDQQSSGNPPAGTISLVTESDLEEMEVVSPPPGSRYSGKPLQSLISQLKGKMDADEPVEEYKALRQVKATDNCEVAKQLKNRDKNRFRNVLPYDTTRVQLGEGGDYINASHVKIPVGSDTFHYIASQGPLPVTAGSFWQMVWEQRAEVIAMVTLDTEGSKVKCHRYWPDSSETPLTFWNKYEVSLVSSQALEDFNIRSFSVRDMETSEVRSVTHLNFTTWPDHGVLKFADPLLRYTRVIRRFHQSGPVLVHCSAGIGRTGVLILVDAVIGLVERDQPFDIQKLVETMREQRQGMVQTKEQYIFCYQCCLEILQSLK</sequence>
<dbReference type="InterPro" id="IPR052074">
    <property type="entry name" value="NonRcpt_TyrProt_Phosphatase"/>
</dbReference>